<dbReference type="EMBL" id="LJIJ01006724">
    <property type="protein sequence ID" value="ODM86938.1"/>
    <property type="molecule type" value="Genomic_DNA"/>
</dbReference>
<gene>
    <name evidence="6" type="ORF">Ocin01_19745</name>
</gene>
<protein>
    <submittedName>
        <fullName evidence="6">DnaJ subfamily A member 1</fullName>
    </submittedName>
</protein>
<dbReference type="GO" id="GO:0030544">
    <property type="term" value="F:Hsp70 protein binding"/>
    <property type="evidence" value="ECO:0007669"/>
    <property type="project" value="InterPro"/>
</dbReference>
<dbReference type="InterPro" id="IPR008971">
    <property type="entry name" value="HSP40/DnaJ_pept-bd"/>
</dbReference>
<evidence type="ECO:0000313" key="6">
    <source>
        <dbReference type="EMBL" id="ODM86938.1"/>
    </source>
</evidence>
<dbReference type="InterPro" id="IPR002939">
    <property type="entry name" value="DnaJ_C"/>
</dbReference>
<dbReference type="FunFam" id="2.60.260.20:FF:000003">
    <property type="entry name" value="DnaJ subfamily A member 2"/>
    <property type="match status" value="1"/>
</dbReference>
<dbReference type="AlphaFoldDB" id="A0A1D2M1T9"/>
<dbReference type="InterPro" id="IPR044713">
    <property type="entry name" value="DNJA1/2-like"/>
</dbReference>
<reference evidence="6 7" key="1">
    <citation type="journal article" date="2016" name="Genome Biol. Evol.">
        <title>Gene Family Evolution Reflects Adaptation to Soil Environmental Stressors in the Genome of the Collembolan Orchesella cincta.</title>
        <authorList>
            <person name="Faddeeva-Vakhrusheva A."/>
            <person name="Derks M.F."/>
            <person name="Anvar S.Y."/>
            <person name="Agamennone V."/>
            <person name="Suring W."/>
            <person name="Smit S."/>
            <person name="van Straalen N.M."/>
            <person name="Roelofs D."/>
        </authorList>
    </citation>
    <scope>NUCLEOTIDE SEQUENCE [LARGE SCALE GENOMIC DNA]</scope>
    <source>
        <tissue evidence="6">Mixed pool</tissue>
    </source>
</reference>
<comment type="caution">
    <text evidence="6">The sequence shown here is derived from an EMBL/GenBank/DDBJ whole genome shotgun (WGS) entry which is preliminary data.</text>
</comment>
<dbReference type="Pfam" id="PF01556">
    <property type="entry name" value="DnaJ_C"/>
    <property type="match status" value="1"/>
</dbReference>
<evidence type="ECO:0000256" key="2">
    <source>
        <dbReference type="ARBA" id="ARBA00022737"/>
    </source>
</evidence>
<evidence type="ECO:0000256" key="4">
    <source>
        <dbReference type="ARBA" id="ARBA00022833"/>
    </source>
</evidence>
<evidence type="ECO:0000313" key="7">
    <source>
        <dbReference type="Proteomes" id="UP000094527"/>
    </source>
</evidence>
<keyword evidence="7" id="KW-1185">Reference proteome</keyword>
<dbReference type="Proteomes" id="UP000094527">
    <property type="component" value="Unassembled WGS sequence"/>
</dbReference>
<dbReference type="PANTHER" id="PTHR43888">
    <property type="entry name" value="DNAJ-LIKE-2, ISOFORM A-RELATED"/>
    <property type="match status" value="1"/>
</dbReference>
<proteinExistence type="predicted"/>
<evidence type="ECO:0000259" key="5">
    <source>
        <dbReference type="Pfam" id="PF01556"/>
    </source>
</evidence>
<keyword evidence="1" id="KW-0479">Metal-binding</keyword>
<dbReference type="Gene3D" id="2.60.260.20">
    <property type="entry name" value="Urease metallochaperone UreE, N-terminal domain"/>
    <property type="match status" value="1"/>
</dbReference>
<dbReference type="GO" id="GO:0051082">
    <property type="term" value="F:unfolded protein binding"/>
    <property type="evidence" value="ECO:0007669"/>
    <property type="project" value="InterPro"/>
</dbReference>
<evidence type="ECO:0000256" key="1">
    <source>
        <dbReference type="ARBA" id="ARBA00022723"/>
    </source>
</evidence>
<organism evidence="6 7">
    <name type="scientific">Orchesella cincta</name>
    <name type="common">Springtail</name>
    <name type="synonym">Podura cincta</name>
    <dbReference type="NCBI Taxonomy" id="48709"/>
    <lineage>
        <taxon>Eukaryota</taxon>
        <taxon>Metazoa</taxon>
        <taxon>Ecdysozoa</taxon>
        <taxon>Arthropoda</taxon>
        <taxon>Hexapoda</taxon>
        <taxon>Collembola</taxon>
        <taxon>Entomobryomorpha</taxon>
        <taxon>Entomobryoidea</taxon>
        <taxon>Orchesellidae</taxon>
        <taxon>Orchesellinae</taxon>
        <taxon>Orchesella</taxon>
    </lineage>
</organism>
<sequence length="140" mass="16217">MELELVEALCGFHKVIETLDQRNLVISSIPGEVIKTGEIKCIMNEGMPINRSPHDKGKLIIHFNVKFPELISLMFVLNWKLAFHQEMNVLFRMMPRKLRYENLILRHMHADQVTVVVEIIMMKTMNHAPRVSNASLIKAL</sequence>
<dbReference type="OrthoDB" id="550424at2759"/>
<keyword evidence="3" id="KW-0863">Zinc-finger</keyword>
<accession>A0A1D2M1T9</accession>
<dbReference type="SUPFAM" id="SSF49493">
    <property type="entry name" value="HSP40/DnaJ peptide-binding domain"/>
    <property type="match status" value="1"/>
</dbReference>
<dbReference type="GO" id="GO:0008270">
    <property type="term" value="F:zinc ion binding"/>
    <property type="evidence" value="ECO:0007669"/>
    <property type="project" value="UniProtKB-KW"/>
</dbReference>
<feature type="domain" description="Chaperone DnaJ C-terminal" evidence="5">
    <location>
        <begin position="2"/>
        <end position="68"/>
    </location>
</feature>
<evidence type="ECO:0000256" key="3">
    <source>
        <dbReference type="ARBA" id="ARBA00022771"/>
    </source>
</evidence>
<name>A0A1D2M1T9_ORCCI</name>
<dbReference type="STRING" id="48709.A0A1D2M1T9"/>
<dbReference type="GO" id="GO:0006457">
    <property type="term" value="P:protein folding"/>
    <property type="evidence" value="ECO:0007669"/>
    <property type="project" value="InterPro"/>
</dbReference>
<keyword evidence="2" id="KW-0677">Repeat</keyword>
<keyword evidence="4" id="KW-0862">Zinc</keyword>